<keyword evidence="3" id="KW-1185">Reference proteome</keyword>
<dbReference type="KEGG" id="vg:65115124"/>
<organism evidence="2 3">
    <name type="scientific">Gordonia phage Pleakley</name>
    <dbReference type="NCBI Taxonomy" id="2283246"/>
    <lineage>
        <taxon>Viruses</taxon>
        <taxon>Duplodnaviria</taxon>
        <taxon>Heunggongvirae</taxon>
        <taxon>Uroviricota</taxon>
        <taxon>Caudoviricetes</taxon>
        <taxon>Zierdtviridae</taxon>
        <taxon>Emilbogenvirinae</taxon>
        <taxon>Pleakleyvirus</taxon>
        <taxon>Pleakleyvirus pleakley</taxon>
    </lineage>
</organism>
<keyword evidence="1" id="KW-0812">Transmembrane</keyword>
<keyword evidence="1" id="KW-1133">Transmembrane helix</keyword>
<dbReference type="RefSeq" id="YP_010097460.1">
    <property type="nucleotide sequence ID" value="NC_055758.1"/>
</dbReference>
<evidence type="ECO:0000313" key="3">
    <source>
        <dbReference type="Proteomes" id="UP000260273"/>
    </source>
</evidence>
<reference evidence="3" key="1">
    <citation type="submission" date="2018-07" db="EMBL/GenBank/DDBJ databases">
        <authorList>
            <person name="Quirk P.G."/>
            <person name="Krulwich T.A."/>
        </authorList>
    </citation>
    <scope>NUCLEOTIDE SEQUENCE [LARGE SCALE GENOMIC DNA]</scope>
</reference>
<dbReference type="Proteomes" id="UP000260273">
    <property type="component" value="Segment"/>
</dbReference>
<keyword evidence="1" id="KW-0472">Membrane</keyword>
<sequence length="30" mass="3376">MKTLLDLAELWIYVGIIVLCGGIIDRSTRL</sequence>
<protein>
    <submittedName>
        <fullName evidence="2">Uncharacterized protein</fullName>
    </submittedName>
</protein>
<dbReference type="EMBL" id="MH576960">
    <property type="protein sequence ID" value="AXH66105.1"/>
    <property type="molecule type" value="Genomic_DNA"/>
</dbReference>
<accession>A0A345M6I4</accession>
<gene>
    <name evidence="2" type="primary">66</name>
    <name evidence="2" type="ORF">SEA_PLEAKLEY_66</name>
</gene>
<dbReference type="GeneID" id="65115124"/>
<feature type="transmembrane region" description="Helical" evidence="1">
    <location>
        <begin position="7"/>
        <end position="24"/>
    </location>
</feature>
<proteinExistence type="predicted"/>
<name>A0A345M6I4_9CAUD</name>
<evidence type="ECO:0000313" key="2">
    <source>
        <dbReference type="EMBL" id="AXH66105.1"/>
    </source>
</evidence>
<evidence type="ECO:0000256" key="1">
    <source>
        <dbReference type="SAM" id="Phobius"/>
    </source>
</evidence>